<dbReference type="GO" id="GO:0016125">
    <property type="term" value="P:sterol metabolic process"/>
    <property type="evidence" value="ECO:0007669"/>
    <property type="project" value="TreeGrafter"/>
</dbReference>
<dbReference type="Gene3D" id="1.10.630.10">
    <property type="entry name" value="Cytochrome P450"/>
    <property type="match status" value="1"/>
</dbReference>
<dbReference type="AlphaFoldDB" id="A0A7J6WHZ8"/>
<dbReference type="InterPro" id="IPR002401">
    <property type="entry name" value="Cyt_P450_E_grp-I"/>
</dbReference>
<comment type="caution">
    <text evidence="5">The sequence shown here is derived from an EMBL/GenBank/DDBJ whole genome shotgun (WGS) entry which is preliminary data.</text>
</comment>
<keyword evidence="3 4" id="KW-0349">Heme</keyword>
<evidence type="ECO:0000313" key="5">
    <source>
        <dbReference type="EMBL" id="KAF5196528.1"/>
    </source>
</evidence>
<dbReference type="PRINTS" id="PR00463">
    <property type="entry name" value="EP450I"/>
</dbReference>
<keyword evidence="4" id="KW-0503">Monooxygenase</keyword>
<dbReference type="EMBL" id="JABWDY010015880">
    <property type="protein sequence ID" value="KAF5196528.1"/>
    <property type="molecule type" value="Genomic_DNA"/>
</dbReference>
<gene>
    <name evidence="5" type="ORF">FRX31_013883</name>
</gene>
<keyword evidence="2 3" id="KW-0408">Iron</keyword>
<protein>
    <submittedName>
        <fullName evidence="5">Cytochrome p450</fullName>
    </submittedName>
</protein>
<sequence length="290" mass="32976">MDLEDPLASKILEDFTFFMEGLISLPLNIPGSRYAKALKARERISTTVRSIIEEREKRDAKHKKGDFLDVLLSNQGLSYEGKSSILVDLLLGGYETSSILMSIVVYFLGTSPHALVKLKEEHQAVRASKKEKLLNEDDYKKMEFTQNVLNLTSIYGVVISEALRCGNVVKFLHRKALQDVHFKGYFIPSGWKVLPVLTAVNLDPSIHSNASEFNPWRWNGQSTTKNIMPFGGGPRQCPGLELAKVETAFFLHHLVLNYRWRTKVIDHPLAYPYVEFKRGLPLEIEPLEMN</sequence>
<keyword evidence="1 3" id="KW-0479">Metal-binding</keyword>
<dbReference type="GO" id="GO:0020037">
    <property type="term" value="F:heme binding"/>
    <property type="evidence" value="ECO:0007669"/>
    <property type="project" value="InterPro"/>
</dbReference>
<comment type="similarity">
    <text evidence="4">Belongs to the cytochrome P450 family.</text>
</comment>
<accession>A0A7J6WHZ8</accession>
<dbReference type="SUPFAM" id="SSF48264">
    <property type="entry name" value="Cytochrome P450"/>
    <property type="match status" value="1"/>
</dbReference>
<evidence type="ECO:0000256" key="3">
    <source>
        <dbReference type="PIRSR" id="PIRSR602401-1"/>
    </source>
</evidence>
<feature type="binding site" description="axial binding residue" evidence="3">
    <location>
        <position position="237"/>
    </location>
    <ligand>
        <name>heme</name>
        <dbReference type="ChEBI" id="CHEBI:30413"/>
    </ligand>
    <ligandPart>
        <name>Fe</name>
        <dbReference type="ChEBI" id="CHEBI:18248"/>
    </ligandPart>
</feature>
<reference evidence="5 6" key="1">
    <citation type="submission" date="2020-06" db="EMBL/GenBank/DDBJ databases">
        <title>Transcriptomic and genomic resources for Thalictrum thalictroides and T. hernandezii: Facilitating candidate gene discovery in an emerging model plant lineage.</title>
        <authorList>
            <person name="Arias T."/>
            <person name="Riano-Pachon D.M."/>
            <person name="Di Stilio V.S."/>
        </authorList>
    </citation>
    <scope>NUCLEOTIDE SEQUENCE [LARGE SCALE GENOMIC DNA]</scope>
    <source>
        <strain evidence="6">cv. WT478/WT964</strain>
        <tissue evidence="5">Leaves</tissue>
    </source>
</reference>
<dbReference type="Proteomes" id="UP000554482">
    <property type="component" value="Unassembled WGS sequence"/>
</dbReference>
<evidence type="ECO:0000256" key="2">
    <source>
        <dbReference type="ARBA" id="ARBA00023004"/>
    </source>
</evidence>
<dbReference type="GO" id="GO:0016132">
    <property type="term" value="P:brassinosteroid biosynthetic process"/>
    <property type="evidence" value="ECO:0007669"/>
    <property type="project" value="TreeGrafter"/>
</dbReference>
<dbReference type="GO" id="GO:0005506">
    <property type="term" value="F:iron ion binding"/>
    <property type="evidence" value="ECO:0007669"/>
    <property type="project" value="InterPro"/>
</dbReference>
<dbReference type="InterPro" id="IPR001128">
    <property type="entry name" value="Cyt_P450"/>
</dbReference>
<dbReference type="GO" id="GO:0004497">
    <property type="term" value="F:monooxygenase activity"/>
    <property type="evidence" value="ECO:0007669"/>
    <property type="project" value="UniProtKB-KW"/>
</dbReference>
<dbReference type="PANTHER" id="PTHR24286:SF159">
    <property type="entry name" value="CYTOCHROME P450, FAMILY 724, SUBFAMILY A, POLYPEPTIDE 1"/>
    <property type="match status" value="1"/>
</dbReference>
<dbReference type="PROSITE" id="PS00086">
    <property type="entry name" value="CYTOCHROME_P450"/>
    <property type="match status" value="1"/>
</dbReference>
<dbReference type="OrthoDB" id="3945418at2759"/>
<keyword evidence="4" id="KW-0560">Oxidoreductase</keyword>
<dbReference type="GO" id="GO:0044550">
    <property type="term" value="P:secondary metabolite biosynthetic process"/>
    <property type="evidence" value="ECO:0007669"/>
    <property type="project" value="UniProtKB-ARBA"/>
</dbReference>
<evidence type="ECO:0000256" key="1">
    <source>
        <dbReference type="ARBA" id="ARBA00022723"/>
    </source>
</evidence>
<name>A0A7J6WHZ8_THATH</name>
<keyword evidence="6" id="KW-1185">Reference proteome</keyword>
<organism evidence="5 6">
    <name type="scientific">Thalictrum thalictroides</name>
    <name type="common">Rue-anemone</name>
    <name type="synonym">Anemone thalictroides</name>
    <dbReference type="NCBI Taxonomy" id="46969"/>
    <lineage>
        <taxon>Eukaryota</taxon>
        <taxon>Viridiplantae</taxon>
        <taxon>Streptophyta</taxon>
        <taxon>Embryophyta</taxon>
        <taxon>Tracheophyta</taxon>
        <taxon>Spermatophyta</taxon>
        <taxon>Magnoliopsida</taxon>
        <taxon>Ranunculales</taxon>
        <taxon>Ranunculaceae</taxon>
        <taxon>Thalictroideae</taxon>
        <taxon>Thalictrum</taxon>
    </lineage>
</organism>
<dbReference type="PANTHER" id="PTHR24286">
    <property type="entry name" value="CYTOCHROME P450 26"/>
    <property type="match status" value="1"/>
</dbReference>
<comment type="cofactor">
    <cofactor evidence="3">
        <name>heme</name>
        <dbReference type="ChEBI" id="CHEBI:30413"/>
    </cofactor>
</comment>
<dbReference type="GO" id="GO:0016705">
    <property type="term" value="F:oxidoreductase activity, acting on paired donors, with incorporation or reduction of molecular oxygen"/>
    <property type="evidence" value="ECO:0007669"/>
    <property type="project" value="InterPro"/>
</dbReference>
<dbReference type="PRINTS" id="PR00385">
    <property type="entry name" value="P450"/>
</dbReference>
<evidence type="ECO:0000313" key="6">
    <source>
        <dbReference type="Proteomes" id="UP000554482"/>
    </source>
</evidence>
<proteinExistence type="inferred from homology"/>
<dbReference type="Pfam" id="PF00067">
    <property type="entry name" value="p450"/>
    <property type="match status" value="1"/>
</dbReference>
<dbReference type="InterPro" id="IPR036396">
    <property type="entry name" value="Cyt_P450_sf"/>
</dbReference>
<dbReference type="InterPro" id="IPR017972">
    <property type="entry name" value="Cyt_P450_CS"/>
</dbReference>
<dbReference type="GO" id="GO:0010268">
    <property type="term" value="P:brassinosteroid homeostasis"/>
    <property type="evidence" value="ECO:0007669"/>
    <property type="project" value="TreeGrafter"/>
</dbReference>
<evidence type="ECO:0000256" key="4">
    <source>
        <dbReference type="RuleBase" id="RU000461"/>
    </source>
</evidence>